<name>A0ABU2B556_9CORY</name>
<evidence type="ECO:0000256" key="1">
    <source>
        <dbReference type="SAM" id="Phobius"/>
    </source>
</evidence>
<gene>
    <name evidence="2" type="ORF">J2S37_000278</name>
</gene>
<keyword evidence="1" id="KW-0472">Membrane</keyword>
<organism evidence="2 3">
    <name type="scientific">Corynebacterium felinum</name>
    <dbReference type="NCBI Taxonomy" id="131318"/>
    <lineage>
        <taxon>Bacteria</taxon>
        <taxon>Bacillati</taxon>
        <taxon>Actinomycetota</taxon>
        <taxon>Actinomycetes</taxon>
        <taxon>Mycobacteriales</taxon>
        <taxon>Corynebacteriaceae</taxon>
        <taxon>Corynebacterium</taxon>
    </lineage>
</organism>
<dbReference type="EMBL" id="JAVDYF010000001">
    <property type="protein sequence ID" value="MDR7353740.1"/>
    <property type="molecule type" value="Genomic_DNA"/>
</dbReference>
<protein>
    <submittedName>
        <fullName evidence="2">Uncharacterized protein</fullName>
    </submittedName>
</protein>
<accession>A0ABU2B556</accession>
<evidence type="ECO:0000313" key="2">
    <source>
        <dbReference type="EMBL" id="MDR7353740.1"/>
    </source>
</evidence>
<dbReference type="RefSeq" id="WP_277105327.1">
    <property type="nucleotide sequence ID" value="NZ_BAAAJS010000039.1"/>
</dbReference>
<keyword evidence="3" id="KW-1185">Reference proteome</keyword>
<keyword evidence="1" id="KW-0812">Transmembrane</keyword>
<evidence type="ECO:0000313" key="3">
    <source>
        <dbReference type="Proteomes" id="UP001183619"/>
    </source>
</evidence>
<keyword evidence="1" id="KW-1133">Transmembrane helix</keyword>
<comment type="caution">
    <text evidence="2">The sequence shown here is derived from an EMBL/GenBank/DDBJ whole genome shotgun (WGS) entry which is preliminary data.</text>
</comment>
<dbReference type="Proteomes" id="UP001183619">
    <property type="component" value="Unassembled WGS sequence"/>
</dbReference>
<proteinExistence type="predicted"/>
<feature type="transmembrane region" description="Helical" evidence="1">
    <location>
        <begin position="45"/>
        <end position="64"/>
    </location>
</feature>
<feature type="transmembrane region" description="Helical" evidence="1">
    <location>
        <begin position="7"/>
        <end position="25"/>
    </location>
</feature>
<sequence length="71" mass="7770">MKDSLGEFFVVISIISFVAAIIYSHHVSALRPGVDTLQPVGWTMVLWHGYTLAVASVGLILLIGEFRAEEP</sequence>
<reference evidence="2 3" key="1">
    <citation type="submission" date="2023-07" db="EMBL/GenBank/DDBJ databases">
        <title>Sequencing the genomes of 1000 actinobacteria strains.</title>
        <authorList>
            <person name="Klenk H.-P."/>
        </authorList>
    </citation>
    <scope>NUCLEOTIDE SEQUENCE [LARGE SCALE GENOMIC DNA]</scope>
    <source>
        <strain evidence="2 3">DSM 44508</strain>
    </source>
</reference>